<gene>
    <name evidence="1" type="ORF">QW060_25745</name>
</gene>
<dbReference type="EMBL" id="JAUFQU010000080">
    <property type="protein sequence ID" value="MDN3710257.1"/>
    <property type="molecule type" value="Genomic_DNA"/>
</dbReference>
<evidence type="ECO:0000313" key="1">
    <source>
        <dbReference type="EMBL" id="MDN3710257.1"/>
    </source>
</evidence>
<accession>A0ABT8D4H5</accession>
<dbReference type="RefSeq" id="WP_290365482.1">
    <property type="nucleotide sequence ID" value="NZ_JAUFQU010000080.1"/>
</dbReference>
<proteinExistence type="predicted"/>
<name>A0ABT8D4H5_9FLAO</name>
<sequence length="55" mass="6395">MLLCFFSVFDENEPSNLLYRQAYDESMIFSSKFSACSWPFSVSTAIRLFLSILKN</sequence>
<keyword evidence="2" id="KW-1185">Reference proteome</keyword>
<evidence type="ECO:0000313" key="2">
    <source>
        <dbReference type="Proteomes" id="UP001242368"/>
    </source>
</evidence>
<dbReference type="Proteomes" id="UP001242368">
    <property type="component" value="Unassembled WGS sequence"/>
</dbReference>
<organism evidence="1 2">
    <name type="scientific">Paenimyroides ceti</name>
    <dbReference type="NCBI Taxonomy" id="395087"/>
    <lineage>
        <taxon>Bacteria</taxon>
        <taxon>Pseudomonadati</taxon>
        <taxon>Bacteroidota</taxon>
        <taxon>Flavobacteriia</taxon>
        <taxon>Flavobacteriales</taxon>
        <taxon>Flavobacteriaceae</taxon>
        <taxon>Paenimyroides</taxon>
    </lineage>
</organism>
<reference evidence="2" key="1">
    <citation type="journal article" date="2019" name="Int. J. Syst. Evol. Microbiol.">
        <title>The Global Catalogue of Microorganisms (GCM) 10K type strain sequencing project: providing services to taxonomists for standard genome sequencing and annotation.</title>
        <authorList>
            <consortium name="The Broad Institute Genomics Platform"/>
            <consortium name="The Broad Institute Genome Sequencing Center for Infectious Disease"/>
            <person name="Wu L."/>
            <person name="Ma J."/>
        </authorList>
    </citation>
    <scope>NUCLEOTIDE SEQUENCE [LARGE SCALE GENOMIC DNA]</scope>
    <source>
        <strain evidence="2">CECT 7184</strain>
    </source>
</reference>
<protein>
    <submittedName>
        <fullName evidence="1">Uncharacterized protein</fullName>
    </submittedName>
</protein>
<comment type="caution">
    <text evidence="1">The sequence shown here is derived from an EMBL/GenBank/DDBJ whole genome shotgun (WGS) entry which is preliminary data.</text>
</comment>